<dbReference type="InterPro" id="IPR041467">
    <property type="entry name" value="Sco4008_C"/>
</dbReference>
<dbReference type="PRINTS" id="PR00455">
    <property type="entry name" value="HTHTETR"/>
</dbReference>
<dbReference type="InterPro" id="IPR009057">
    <property type="entry name" value="Homeodomain-like_sf"/>
</dbReference>
<comment type="caution">
    <text evidence="4">The sequence shown here is derived from an EMBL/GenBank/DDBJ whole genome shotgun (WGS) entry which is preliminary data.</text>
</comment>
<dbReference type="InterPro" id="IPR001647">
    <property type="entry name" value="HTH_TetR"/>
</dbReference>
<evidence type="ECO:0000259" key="3">
    <source>
        <dbReference type="PROSITE" id="PS50977"/>
    </source>
</evidence>
<evidence type="ECO:0000256" key="2">
    <source>
        <dbReference type="PROSITE-ProRule" id="PRU00335"/>
    </source>
</evidence>
<evidence type="ECO:0000256" key="1">
    <source>
        <dbReference type="ARBA" id="ARBA00023125"/>
    </source>
</evidence>
<dbReference type="PANTHER" id="PTHR30328">
    <property type="entry name" value="TRANSCRIPTIONAL REPRESSOR"/>
    <property type="match status" value="1"/>
</dbReference>
<name>A0ABN0U4Y9_9ACTN</name>
<gene>
    <name evidence="4" type="ORF">GCM10009539_24760</name>
</gene>
<dbReference type="Pfam" id="PF17926">
    <property type="entry name" value="TetR_C_21"/>
    <property type="match status" value="1"/>
</dbReference>
<organism evidence="4 5">
    <name type="scientific">Cryptosporangium japonicum</name>
    <dbReference type="NCBI Taxonomy" id="80872"/>
    <lineage>
        <taxon>Bacteria</taxon>
        <taxon>Bacillati</taxon>
        <taxon>Actinomycetota</taxon>
        <taxon>Actinomycetes</taxon>
        <taxon>Cryptosporangiales</taxon>
        <taxon>Cryptosporangiaceae</taxon>
        <taxon>Cryptosporangium</taxon>
    </lineage>
</organism>
<dbReference type="Pfam" id="PF00440">
    <property type="entry name" value="TetR_N"/>
    <property type="match status" value="1"/>
</dbReference>
<evidence type="ECO:0000313" key="4">
    <source>
        <dbReference type="EMBL" id="GAA0238498.1"/>
    </source>
</evidence>
<accession>A0ABN0U4Y9</accession>
<keyword evidence="1 2" id="KW-0238">DNA-binding</keyword>
<sequence length="199" mass="22134">MPRRAPDPEERQRDADRSRERLLAAAADEFAAAGYAGARVSSIASRAGLNPQLISYYFGGKAGLYRALSERWLAFEQELEPESKDLPELISAYTRTALEDPRGARLLLWNGLTDTEESAAGDEPSTQPDDAVAMTRRQHDGEIADDLDPRLVQLALMGASLAPVALPQVLRRLTGENADDPEFIERYLDVIRRLTERLR</sequence>
<dbReference type="InterPro" id="IPR036271">
    <property type="entry name" value="Tet_transcr_reg_TetR-rel_C_sf"/>
</dbReference>
<dbReference type="PANTHER" id="PTHR30328:SF54">
    <property type="entry name" value="HTH-TYPE TRANSCRIPTIONAL REPRESSOR SCO4008"/>
    <property type="match status" value="1"/>
</dbReference>
<dbReference type="SUPFAM" id="SSF48498">
    <property type="entry name" value="Tetracyclin repressor-like, C-terminal domain"/>
    <property type="match status" value="1"/>
</dbReference>
<dbReference type="SUPFAM" id="SSF46689">
    <property type="entry name" value="Homeodomain-like"/>
    <property type="match status" value="1"/>
</dbReference>
<dbReference type="Proteomes" id="UP001500967">
    <property type="component" value="Unassembled WGS sequence"/>
</dbReference>
<feature type="DNA-binding region" description="H-T-H motif" evidence="2">
    <location>
        <begin position="39"/>
        <end position="58"/>
    </location>
</feature>
<dbReference type="Gene3D" id="1.10.357.10">
    <property type="entry name" value="Tetracycline Repressor, domain 2"/>
    <property type="match status" value="1"/>
</dbReference>
<proteinExistence type="predicted"/>
<dbReference type="RefSeq" id="WP_344648913.1">
    <property type="nucleotide sequence ID" value="NZ_BAAAGX010000009.1"/>
</dbReference>
<dbReference type="PROSITE" id="PS50977">
    <property type="entry name" value="HTH_TETR_2"/>
    <property type="match status" value="1"/>
</dbReference>
<protein>
    <recommendedName>
        <fullName evidence="3">HTH tetR-type domain-containing protein</fullName>
    </recommendedName>
</protein>
<reference evidence="4 5" key="1">
    <citation type="journal article" date="2019" name="Int. J. Syst. Evol. Microbiol.">
        <title>The Global Catalogue of Microorganisms (GCM) 10K type strain sequencing project: providing services to taxonomists for standard genome sequencing and annotation.</title>
        <authorList>
            <consortium name="The Broad Institute Genomics Platform"/>
            <consortium name="The Broad Institute Genome Sequencing Center for Infectious Disease"/>
            <person name="Wu L."/>
            <person name="Ma J."/>
        </authorList>
    </citation>
    <scope>NUCLEOTIDE SEQUENCE [LARGE SCALE GENOMIC DNA]</scope>
    <source>
        <strain evidence="4 5">JCM 10425</strain>
    </source>
</reference>
<dbReference type="InterPro" id="IPR050109">
    <property type="entry name" value="HTH-type_TetR-like_transc_reg"/>
</dbReference>
<evidence type="ECO:0000313" key="5">
    <source>
        <dbReference type="Proteomes" id="UP001500967"/>
    </source>
</evidence>
<dbReference type="EMBL" id="BAAAGX010000009">
    <property type="protein sequence ID" value="GAA0238498.1"/>
    <property type="molecule type" value="Genomic_DNA"/>
</dbReference>
<keyword evidence="5" id="KW-1185">Reference proteome</keyword>
<feature type="domain" description="HTH tetR-type" evidence="3">
    <location>
        <begin position="16"/>
        <end position="76"/>
    </location>
</feature>